<sequence length="257" mass="28158">MLEVESPDGSLLAVLDKKSGELALWDGQSLESTRPLHTMRIPLIAAASAVAMEFSRSHYELIIRLRRAGGILRLDLNSKTIVDSDRLDSDIYGAIFTSGLDDGVGGKQLAKLAAAWIQSEDISKTDATTTVNGIDKGDENEEERLRRIALAWEQQEAEDPLSRIRGTSLIATPSPSALAICPLLPQQQGREKLHPSDQKESKRQPKAQLGRSEKISNILKIKAAQAKLERPGIPLGAIRRQARLIRRLSLALESSCI</sequence>
<name>A0A7S0GZU8_9EUKA</name>
<dbReference type="EMBL" id="HBEM01022618">
    <property type="protein sequence ID" value="CAD8456487.1"/>
    <property type="molecule type" value="Transcribed_RNA"/>
</dbReference>
<gene>
    <name evidence="2" type="ORF">LAMO00422_LOCUS15433</name>
</gene>
<reference evidence="2" key="1">
    <citation type="submission" date="2021-01" db="EMBL/GenBank/DDBJ databases">
        <authorList>
            <person name="Corre E."/>
            <person name="Pelletier E."/>
            <person name="Niang G."/>
            <person name="Scheremetjew M."/>
            <person name="Finn R."/>
            <person name="Kale V."/>
            <person name="Holt S."/>
            <person name="Cochrane G."/>
            <person name="Meng A."/>
            <person name="Brown T."/>
            <person name="Cohen L."/>
        </authorList>
    </citation>
    <scope>NUCLEOTIDE SEQUENCE</scope>
    <source>
        <strain evidence="2">CCMP2058</strain>
    </source>
</reference>
<accession>A0A7S0GZU8</accession>
<protein>
    <submittedName>
        <fullName evidence="2">Uncharacterized protein</fullName>
    </submittedName>
</protein>
<evidence type="ECO:0000313" key="2">
    <source>
        <dbReference type="EMBL" id="CAD8456487.1"/>
    </source>
</evidence>
<feature type="compositionally biased region" description="Basic and acidic residues" evidence="1">
    <location>
        <begin position="189"/>
        <end position="203"/>
    </location>
</feature>
<organism evidence="2">
    <name type="scientific">Amorphochlora amoebiformis</name>
    <dbReference type="NCBI Taxonomy" id="1561963"/>
    <lineage>
        <taxon>Eukaryota</taxon>
        <taxon>Sar</taxon>
        <taxon>Rhizaria</taxon>
        <taxon>Cercozoa</taxon>
        <taxon>Chlorarachniophyceae</taxon>
        <taxon>Amorphochlora</taxon>
    </lineage>
</organism>
<feature type="region of interest" description="Disordered" evidence="1">
    <location>
        <begin position="188"/>
        <end position="210"/>
    </location>
</feature>
<proteinExistence type="predicted"/>
<dbReference type="AlphaFoldDB" id="A0A7S0GZU8"/>
<evidence type="ECO:0000256" key="1">
    <source>
        <dbReference type="SAM" id="MobiDB-lite"/>
    </source>
</evidence>